<comment type="similarity">
    <text evidence="4">Belongs to the glycosyltransferase 8 family.</text>
</comment>
<feature type="compositionally biased region" description="Basic and acidic residues" evidence="9">
    <location>
        <begin position="1530"/>
        <end position="1539"/>
    </location>
</feature>
<dbReference type="PANTHER" id="PTHR11226:SF0">
    <property type="entry name" value="UDP-GLUCOSE:GLYCOPROTEIN GLUCOSYLTRANSFERASE"/>
    <property type="match status" value="1"/>
</dbReference>
<dbReference type="EMBL" id="JAAAJA010000307">
    <property type="protein sequence ID" value="KAG0256279.1"/>
    <property type="molecule type" value="Genomic_DNA"/>
</dbReference>
<dbReference type="GO" id="GO:0003980">
    <property type="term" value="F:UDP-glucose:glycoprotein glucosyltransferase activity"/>
    <property type="evidence" value="ECO:0007669"/>
    <property type="project" value="InterPro"/>
</dbReference>
<dbReference type="InterPro" id="IPR040693">
    <property type="entry name" value="UGGT_TRXL_1"/>
</dbReference>
<dbReference type="InterPro" id="IPR029044">
    <property type="entry name" value="Nucleotide-diphossugar_trans"/>
</dbReference>
<dbReference type="GO" id="GO:0018279">
    <property type="term" value="P:protein N-linked glycosylation via asparagine"/>
    <property type="evidence" value="ECO:0007669"/>
    <property type="project" value="TreeGrafter"/>
</dbReference>
<feature type="compositionally biased region" description="Basic and acidic residues" evidence="9">
    <location>
        <begin position="1549"/>
        <end position="1561"/>
    </location>
</feature>
<feature type="signal peptide" evidence="10">
    <location>
        <begin position="1"/>
        <end position="23"/>
    </location>
</feature>
<reference evidence="16" key="1">
    <citation type="journal article" date="2020" name="Fungal Divers.">
        <title>Resolving the Mortierellaceae phylogeny through synthesis of multi-gene phylogenetics and phylogenomics.</title>
        <authorList>
            <person name="Vandepol N."/>
            <person name="Liber J."/>
            <person name="Desiro A."/>
            <person name="Na H."/>
            <person name="Kennedy M."/>
            <person name="Barry K."/>
            <person name="Grigoriev I.V."/>
            <person name="Miller A.N."/>
            <person name="O'Donnell K."/>
            <person name="Stajich J.E."/>
            <person name="Bonito G."/>
        </authorList>
    </citation>
    <scope>NUCLEOTIDE SEQUENCE</scope>
    <source>
        <strain evidence="16">KOD948</strain>
    </source>
</reference>
<evidence type="ECO:0000313" key="16">
    <source>
        <dbReference type="EMBL" id="KAG0256279.1"/>
    </source>
</evidence>
<protein>
    <recommendedName>
        <fullName evidence="18">UDP-glucose:glycoprotein glucosyltransferase</fullName>
    </recommendedName>
</protein>
<feature type="domain" description="UDP-glucose:glycoprotein glucosyltransferase thioredoxin-like" evidence="14">
    <location>
        <begin position="719"/>
        <end position="910"/>
    </location>
</feature>
<feature type="domain" description="UGGT thioredoxin-like" evidence="12">
    <location>
        <begin position="295"/>
        <end position="414"/>
    </location>
</feature>
<sequence length="1561" mass="175814">MRFGSPLRTSVLALAMVAMQATANVAPSPPIQASINTAWEAPPLLLEILEAVAVENKTAYYPLMRQLTEPSFLDTVSSQKDLYEKSMDLIQDQGFVSRQALSTLKLSLAMHITAPWVQAHYHLYNSTIVPDRSSRSGFNPDCGVWVDWYDHQICSVSELEAVVAGGLNQYTETSNAKPTTMDLDHVLSSEKESSLFTILYADVLDPDFAKFRHYLDMLSEDHGLEYSIRYRPPTKYAPGSPLTLAGYGVELALKSTDYIVIDDRDLGHSEDGDSSSQTVFRDDAGQGLFGDEVPSVEPVSQQDLSDMDLAAAQFILQSENPMRTLVAVSQDFPKYQRKISKLPVNSTLRSTVKKNSMATQDDRAKVWLNNQPVPHHKMNPFNLIRLMRRERESLVSLATLGISSKKAIDLLTDIGSADRSESGSDELTGVFDVRDKSEEKNLVVWINDLESDQRYKNWDPNLIEILRPTYRGQFHQIRRNMINVLFVLDLSSPKAMEVMSFEVANYVQRMIPFRFGILPLIKSDDGEDAKMAMLWRHIVNRHGIKGGLEFLKQALINHFQGGQDIATASRTSFASAMRLPKLKTTETPELSYEEVIAPGSSYRVWLKDAKAMSDHIGITGQSLFVNGKHFPWNEELAQTLMMETPHQIEFLAGKLRKGELPDDVNVYEYLLTLPSVYERRNPYIFVSDESPLKVVNLVQGQERPFVDTLSFISIGNGAAQTTTVLIIADFDSERGLVMAREALLSIDAEQSETRVAFIQNGKPTKESSPTLGNFVRQSSVDGKALPIGFWKDLLQGVTEKESFLESFKKASSQHPEVAMIGMEGSMGLEEQSDRARRSFLSNIVNAKEGEILFIVNGRVIGPVQDSFTATDFKLLISYEKNMRVNKVKNLLKNAQIEQTASNIMKVSSIVIGASKQIDQSLYDINEAVITRDRLFEELDSEYTGFTVNPTVHADKDEVLFHFTAILDPVNELTQRWAPILETLSQMDNVNVKIVLKPSLQLSEVPIKRFYRYVAEAELTFDANGDIVPPNAYFAGLPETTLLTLGMDVNPAWVVTSKVCIHDLDNLKLSSLTGSSRSTGVQAKFELQHILIEGFARDMSQKMPPKGAQFILGTKAEPHVADTLVMANMGYFQLKANPGVWEMVLRPGRTHEVFSIESIGSEGWVPGGVQNDKRDVIIANFEGLTLYPRLVRNPGMEQANVQDEVAQESGGLWGSIKSTASSFKSLANTGATAPAKKKADINIFSVASGHLYERFLSIMMLSVIKNTESRVKFWFIENFLSPSFKDFIPHMAEKYDFDYELVTYNWPHWLRAQTEKQRVIWAYKILFLDVLFPLDLDKVIFVDADQIVRADMKELVDLDLHGAPYGYTPMCQDRKEMEGFRFWNQGYWRDHLAGKPYHISALYVIDLVRFRQMQAGDRLRNHYQQLSRDPGSLANLDQDLPNNMQNDVPIFSLPQEWLWCETWCGDDGLAKAKTIDLCNNPLTKEPKLDRARRQIKEWESLDNEATEFAKQVNAELKLARQKQDAGSVENPKVHDAHEEEQGQGQQGNPRDTEGVHATKDEL</sequence>
<dbReference type="GO" id="GO:0051082">
    <property type="term" value="F:unfolded protein binding"/>
    <property type="evidence" value="ECO:0007669"/>
    <property type="project" value="TreeGrafter"/>
</dbReference>
<evidence type="ECO:0000256" key="6">
    <source>
        <dbReference type="ARBA" id="ARBA00022729"/>
    </source>
</evidence>
<feature type="domain" description="Glucosyltransferase 24 catalytic" evidence="15">
    <location>
        <begin position="1240"/>
        <end position="1506"/>
    </location>
</feature>
<dbReference type="Proteomes" id="UP000726737">
    <property type="component" value="Unassembled WGS sequence"/>
</dbReference>
<gene>
    <name evidence="16" type="ORF">BG011_004647</name>
</gene>
<evidence type="ECO:0000256" key="3">
    <source>
        <dbReference type="ARBA" id="ARBA00004922"/>
    </source>
</evidence>
<dbReference type="SUPFAM" id="SSF53448">
    <property type="entry name" value="Nucleotide-diphospho-sugar transferases"/>
    <property type="match status" value="1"/>
</dbReference>
<proteinExistence type="inferred from homology"/>
<comment type="caution">
    <text evidence="16">The sequence shown here is derived from an EMBL/GenBank/DDBJ whole genome shotgun (WGS) entry which is preliminary data.</text>
</comment>
<comment type="subcellular location">
    <subcellularLocation>
        <location evidence="2">Endoplasmic reticulum lumen</location>
    </subcellularLocation>
</comment>
<accession>A0A9P6Q147</accession>
<evidence type="ECO:0000313" key="17">
    <source>
        <dbReference type="Proteomes" id="UP000726737"/>
    </source>
</evidence>
<dbReference type="GO" id="GO:0036503">
    <property type="term" value="P:ERAD pathway"/>
    <property type="evidence" value="ECO:0007669"/>
    <property type="project" value="TreeGrafter"/>
</dbReference>
<keyword evidence="5" id="KW-0808">Transferase</keyword>
<evidence type="ECO:0000256" key="10">
    <source>
        <dbReference type="SAM" id="SignalP"/>
    </source>
</evidence>
<dbReference type="Pfam" id="PF18404">
    <property type="entry name" value="Glyco_transf_24"/>
    <property type="match status" value="1"/>
</dbReference>
<dbReference type="InterPro" id="IPR040692">
    <property type="entry name" value="UGGT_TRXL_3"/>
</dbReference>
<comment type="pathway">
    <text evidence="3">Protein modification; protein glycosylation.</text>
</comment>
<keyword evidence="7" id="KW-0256">Endoplasmic reticulum</keyword>
<keyword evidence="6 10" id="KW-0732">Signal</keyword>
<feature type="domain" description="UGGT thioredoxin-like" evidence="13">
    <location>
        <begin position="431"/>
        <end position="684"/>
    </location>
</feature>
<feature type="domain" description="UGGT thioredoxin-like" evidence="11">
    <location>
        <begin position="41"/>
        <end position="235"/>
    </location>
</feature>
<feature type="chain" id="PRO_5040219718" description="UDP-glucose:glycoprotein glucosyltransferase" evidence="10">
    <location>
        <begin position="24"/>
        <end position="1561"/>
    </location>
</feature>
<evidence type="ECO:0000259" key="12">
    <source>
        <dbReference type="Pfam" id="PF18401"/>
    </source>
</evidence>
<dbReference type="Pfam" id="PF06427">
    <property type="entry name" value="UDP-g_GGTase"/>
    <property type="match status" value="1"/>
</dbReference>
<dbReference type="Pfam" id="PF18400">
    <property type="entry name" value="Thioredoxin_12"/>
    <property type="match status" value="1"/>
</dbReference>
<evidence type="ECO:0000256" key="4">
    <source>
        <dbReference type="ARBA" id="ARBA00006351"/>
    </source>
</evidence>
<feature type="region of interest" description="Disordered" evidence="9">
    <location>
        <begin position="1518"/>
        <end position="1561"/>
    </location>
</feature>
<dbReference type="Gene3D" id="3.90.550.10">
    <property type="entry name" value="Spore Coat Polysaccharide Biosynthesis Protein SpsA, Chain A"/>
    <property type="match status" value="1"/>
</dbReference>
<dbReference type="InterPro" id="IPR009448">
    <property type="entry name" value="UDP-g_GGtrans"/>
</dbReference>
<evidence type="ECO:0000259" key="14">
    <source>
        <dbReference type="Pfam" id="PF18403"/>
    </source>
</evidence>
<evidence type="ECO:0000259" key="13">
    <source>
        <dbReference type="Pfam" id="PF18402"/>
    </source>
</evidence>
<keyword evidence="17" id="KW-1185">Reference proteome</keyword>
<evidence type="ECO:0000259" key="11">
    <source>
        <dbReference type="Pfam" id="PF18400"/>
    </source>
</evidence>
<organism evidence="16 17">
    <name type="scientific">Mortierella polycephala</name>
    <dbReference type="NCBI Taxonomy" id="41804"/>
    <lineage>
        <taxon>Eukaryota</taxon>
        <taxon>Fungi</taxon>
        <taxon>Fungi incertae sedis</taxon>
        <taxon>Mucoromycota</taxon>
        <taxon>Mortierellomycotina</taxon>
        <taxon>Mortierellomycetes</taxon>
        <taxon>Mortierellales</taxon>
        <taxon>Mortierellaceae</taxon>
        <taxon>Mortierella</taxon>
    </lineage>
</organism>
<dbReference type="InterPro" id="IPR040525">
    <property type="entry name" value="UGGT_TRXL_4"/>
</dbReference>
<dbReference type="GO" id="GO:0005788">
    <property type="term" value="C:endoplasmic reticulum lumen"/>
    <property type="evidence" value="ECO:0007669"/>
    <property type="project" value="UniProtKB-SubCell"/>
</dbReference>
<keyword evidence="8" id="KW-0325">Glycoprotein</keyword>
<evidence type="ECO:0008006" key="18">
    <source>
        <dbReference type="Google" id="ProtNLM"/>
    </source>
</evidence>
<dbReference type="Pfam" id="PF18403">
    <property type="entry name" value="Thioredoxin_15"/>
    <property type="match status" value="1"/>
</dbReference>
<evidence type="ECO:0000256" key="5">
    <source>
        <dbReference type="ARBA" id="ARBA00022679"/>
    </source>
</evidence>
<dbReference type="Pfam" id="PF18402">
    <property type="entry name" value="Thioredoxin_14"/>
    <property type="match status" value="1"/>
</dbReference>
<evidence type="ECO:0000256" key="9">
    <source>
        <dbReference type="SAM" id="MobiDB-lite"/>
    </source>
</evidence>
<dbReference type="FunFam" id="3.90.550.10:FF:000065">
    <property type="entry name" value="UDP-glucose:glycoprotein glucosyltransferase, putative"/>
    <property type="match status" value="1"/>
</dbReference>
<dbReference type="PANTHER" id="PTHR11226">
    <property type="entry name" value="UDP-GLUCOSE GLYCOPROTEIN:GLUCOSYLTRANSFERASE"/>
    <property type="match status" value="1"/>
</dbReference>
<dbReference type="CDD" id="cd06432">
    <property type="entry name" value="GT8_HUGT1_C_like"/>
    <property type="match status" value="1"/>
</dbReference>
<evidence type="ECO:0000256" key="8">
    <source>
        <dbReference type="ARBA" id="ARBA00023180"/>
    </source>
</evidence>
<evidence type="ECO:0000256" key="2">
    <source>
        <dbReference type="ARBA" id="ARBA00004319"/>
    </source>
</evidence>
<evidence type="ECO:0000259" key="15">
    <source>
        <dbReference type="Pfam" id="PF18404"/>
    </source>
</evidence>
<dbReference type="InterPro" id="IPR040694">
    <property type="entry name" value="UGGT_TRXL_2"/>
</dbReference>
<evidence type="ECO:0000256" key="1">
    <source>
        <dbReference type="ARBA" id="ARBA00001913"/>
    </source>
</evidence>
<dbReference type="OrthoDB" id="27683at2759"/>
<evidence type="ECO:0000256" key="7">
    <source>
        <dbReference type="ARBA" id="ARBA00022824"/>
    </source>
</evidence>
<dbReference type="InterPro" id="IPR040497">
    <property type="entry name" value="Glyco_transf_24"/>
</dbReference>
<dbReference type="Pfam" id="PF18401">
    <property type="entry name" value="Thioredoxin_13"/>
    <property type="match status" value="1"/>
</dbReference>
<name>A0A9P6Q147_9FUNG</name>
<comment type="cofactor">
    <cofactor evidence="1">
        <name>Ca(2+)</name>
        <dbReference type="ChEBI" id="CHEBI:29108"/>
    </cofactor>
</comment>